<keyword evidence="1" id="KW-0732">Signal</keyword>
<feature type="chain" id="PRO_5034238192" evidence="1">
    <location>
        <begin position="17"/>
        <end position="42"/>
    </location>
</feature>
<comment type="caution">
    <text evidence="2">The sequence shown here is derived from an EMBL/GenBank/DDBJ whole genome shotgun (WGS) entry which is preliminary data.</text>
</comment>
<evidence type="ECO:0000313" key="2">
    <source>
        <dbReference type="EMBL" id="KAF4974027.1"/>
    </source>
</evidence>
<name>A0A8H4UDC8_9HYPO</name>
<dbReference type="EMBL" id="JABEYC010000812">
    <property type="protein sequence ID" value="KAF4974027.1"/>
    <property type="molecule type" value="Genomic_DNA"/>
</dbReference>
<accession>A0A8H4UDC8</accession>
<keyword evidence="3" id="KW-1185">Reference proteome</keyword>
<evidence type="ECO:0000256" key="1">
    <source>
        <dbReference type="SAM" id="SignalP"/>
    </source>
</evidence>
<feature type="signal peptide" evidence="1">
    <location>
        <begin position="1"/>
        <end position="16"/>
    </location>
</feature>
<reference evidence="2" key="2">
    <citation type="submission" date="2020-05" db="EMBL/GenBank/DDBJ databases">
        <authorList>
            <person name="Kim H.-S."/>
            <person name="Proctor R.H."/>
            <person name="Brown D.W."/>
        </authorList>
    </citation>
    <scope>NUCLEOTIDE SEQUENCE</scope>
    <source>
        <strain evidence="2">NRRL 22465</strain>
    </source>
</reference>
<proteinExistence type="predicted"/>
<evidence type="ECO:0000313" key="3">
    <source>
        <dbReference type="Proteomes" id="UP000635477"/>
    </source>
</evidence>
<organism evidence="2 3">
    <name type="scientific">Fusarium zealandicum</name>
    <dbReference type="NCBI Taxonomy" id="1053134"/>
    <lineage>
        <taxon>Eukaryota</taxon>
        <taxon>Fungi</taxon>
        <taxon>Dikarya</taxon>
        <taxon>Ascomycota</taxon>
        <taxon>Pezizomycotina</taxon>
        <taxon>Sordariomycetes</taxon>
        <taxon>Hypocreomycetidae</taxon>
        <taxon>Hypocreales</taxon>
        <taxon>Nectriaceae</taxon>
        <taxon>Fusarium</taxon>
        <taxon>Fusarium staphyleae species complex</taxon>
    </lineage>
</organism>
<reference evidence="2" key="1">
    <citation type="journal article" date="2020" name="BMC Genomics">
        <title>Correction to: Identification and distribution of gene clusters required for synthesis of sphingolipid metabolism inhibitors in diverse species of the filamentous fungus Fusarium.</title>
        <authorList>
            <person name="Kim H.S."/>
            <person name="Lohmar J.M."/>
            <person name="Busman M."/>
            <person name="Brown D.W."/>
            <person name="Naumann T.A."/>
            <person name="Divon H.H."/>
            <person name="Lysoe E."/>
            <person name="Uhlig S."/>
            <person name="Proctor R.H."/>
        </authorList>
    </citation>
    <scope>NUCLEOTIDE SEQUENCE</scope>
    <source>
        <strain evidence="2">NRRL 22465</strain>
    </source>
</reference>
<protein>
    <submittedName>
        <fullName evidence="2">Uncharacterized protein</fullName>
    </submittedName>
</protein>
<sequence length="42" mass="4572">MYKSLALFALFTAASARKCTNITVHVSLNAENAVFNLETPLT</sequence>
<feature type="non-terminal residue" evidence="2">
    <location>
        <position position="42"/>
    </location>
</feature>
<dbReference type="Proteomes" id="UP000635477">
    <property type="component" value="Unassembled WGS sequence"/>
</dbReference>
<gene>
    <name evidence="2" type="ORF">FZEAL_9020</name>
</gene>
<dbReference type="AlphaFoldDB" id="A0A8H4UDC8"/>